<dbReference type="PANTHER" id="PTHR47618">
    <property type="entry name" value="BIFUNCTIONAL OLIGORIBONUCLEASE AND PAP PHOSPHATASE NRNA"/>
    <property type="match status" value="1"/>
</dbReference>
<dbReference type="STRING" id="644282.Deba_0894"/>
<organism evidence="3 4">
    <name type="scientific">Desulfarculus baarsii (strain ATCC 33931 / DSM 2075 / LMG 7858 / VKM B-1802 / 2st14)</name>
    <dbReference type="NCBI Taxonomy" id="644282"/>
    <lineage>
        <taxon>Bacteria</taxon>
        <taxon>Pseudomonadati</taxon>
        <taxon>Thermodesulfobacteriota</taxon>
        <taxon>Desulfarculia</taxon>
        <taxon>Desulfarculales</taxon>
        <taxon>Desulfarculaceae</taxon>
        <taxon>Desulfarculus</taxon>
    </lineage>
</organism>
<dbReference type="InterPro" id="IPR038763">
    <property type="entry name" value="DHH_sf"/>
</dbReference>
<dbReference type="OrthoDB" id="9803668at2"/>
<evidence type="ECO:0000313" key="3">
    <source>
        <dbReference type="EMBL" id="ADK84264.1"/>
    </source>
</evidence>
<dbReference type="RefSeq" id="WP_013257718.1">
    <property type="nucleotide sequence ID" value="NC_014365.1"/>
</dbReference>
<dbReference type="Gene3D" id="3.10.310.30">
    <property type="match status" value="1"/>
</dbReference>
<evidence type="ECO:0000313" key="4">
    <source>
        <dbReference type="Proteomes" id="UP000009047"/>
    </source>
</evidence>
<dbReference type="InterPro" id="IPR003156">
    <property type="entry name" value="DHHA1_dom"/>
</dbReference>
<reference evidence="3 4" key="1">
    <citation type="journal article" date="2010" name="Stand. Genomic Sci.">
        <title>Complete genome sequence of Desulfarculus baarsii type strain (2st14).</title>
        <authorList>
            <person name="Sun H."/>
            <person name="Spring S."/>
            <person name="Lapidus A."/>
            <person name="Davenport K."/>
            <person name="Del Rio T.G."/>
            <person name="Tice H."/>
            <person name="Nolan M."/>
            <person name="Copeland A."/>
            <person name="Cheng J.F."/>
            <person name="Lucas S."/>
            <person name="Tapia R."/>
            <person name="Goodwin L."/>
            <person name="Pitluck S."/>
            <person name="Ivanova N."/>
            <person name="Pagani I."/>
            <person name="Mavromatis K."/>
            <person name="Ovchinnikova G."/>
            <person name="Pati A."/>
            <person name="Chen A."/>
            <person name="Palaniappan K."/>
            <person name="Hauser L."/>
            <person name="Chang Y.J."/>
            <person name="Jeffries C.D."/>
            <person name="Detter J.C."/>
            <person name="Han C."/>
            <person name="Rohde M."/>
            <person name="Brambilla E."/>
            <person name="Goker M."/>
            <person name="Woyke T."/>
            <person name="Bristow J."/>
            <person name="Eisen J.A."/>
            <person name="Markowitz V."/>
            <person name="Hugenholtz P."/>
            <person name="Kyrpides N.C."/>
            <person name="Klenk H.P."/>
            <person name="Land M."/>
        </authorList>
    </citation>
    <scope>NUCLEOTIDE SEQUENCE [LARGE SCALE GENOMIC DNA]</scope>
    <source>
        <strain evidence="4">ATCC 33931 / DSM 2075 / LMG 7858 / VKM B-1802 / 2st14</strain>
    </source>
</reference>
<dbReference type="InterPro" id="IPR001667">
    <property type="entry name" value="DDH_dom"/>
</dbReference>
<dbReference type="GO" id="GO:0003676">
    <property type="term" value="F:nucleic acid binding"/>
    <property type="evidence" value="ECO:0007669"/>
    <property type="project" value="InterPro"/>
</dbReference>
<dbReference type="Pfam" id="PF02272">
    <property type="entry name" value="DHHA1"/>
    <property type="match status" value="1"/>
</dbReference>
<dbReference type="eggNOG" id="COG0618">
    <property type="taxonomic scope" value="Bacteria"/>
</dbReference>
<feature type="domain" description="DDH" evidence="1">
    <location>
        <begin position="14"/>
        <end position="153"/>
    </location>
</feature>
<protein>
    <submittedName>
        <fullName evidence="3">Phosphoesterase RecJ domain protein</fullName>
    </submittedName>
</protein>
<evidence type="ECO:0000259" key="1">
    <source>
        <dbReference type="Pfam" id="PF01368"/>
    </source>
</evidence>
<keyword evidence="4" id="KW-1185">Reference proteome</keyword>
<dbReference type="Gene3D" id="3.90.1640.10">
    <property type="entry name" value="inorganic pyrophosphatase (n-terminal core)"/>
    <property type="match status" value="1"/>
</dbReference>
<dbReference type="Pfam" id="PF01368">
    <property type="entry name" value="DHH"/>
    <property type="match status" value="1"/>
</dbReference>
<proteinExistence type="predicted"/>
<gene>
    <name evidence="3" type="ordered locus">Deba_0894</name>
</gene>
<name>E1QFC8_DESB2</name>
<dbReference type="AlphaFoldDB" id="E1QFC8"/>
<feature type="domain" description="DHHA1" evidence="2">
    <location>
        <begin position="230"/>
        <end position="298"/>
    </location>
</feature>
<dbReference type="HOGENOM" id="CLU_039720_0_0_7"/>
<dbReference type="KEGG" id="dbr:Deba_0894"/>
<sequence>MLERLVSLLAEARRVFLVAHREPDGDALGATLGLLHLLADNGKDALAHSAGPVPEEYAFLPGLERLGPAAPEGVDLAVILDCHEPERCGEAVAPFLRALPRVAVIDHHQGRAEFGAAIWVDPSYAATCQMVFDLAGRLGWSVGPRAATCLFVGLQTDTGSFRYGNTTPQALRAAADLVQAGADPWAISQEVYATRPLRLRLLGRVMEAMELFADGRLALAVVSQADLDALGAKPQDLEQAVEAMRGVPGVAVAALIKQTGPDQCKLSLRSRGGLDVAAVAAGLGGGGHRNAAGARLAMDLASARTLVAELLEPLAAAL</sequence>
<dbReference type="Proteomes" id="UP000009047">
    <property type="component" value="Chromosome"/>
</dbReference>
<dbReference type="InterPro" id="IPR051319">
    <property type="entry name" value="Oligoribo/pAp-PDE_c-di-AMP_PDE"/>
</dbReference>
<accession>E1QFC8</accession>
<dbReference type="EMBL" id="CP002085">
    <property type="protein sequence ID" value="ADK84264.1"/>
    <property type="molecule type" value="Genomic_DNA"/>
</dbReference>
<dbReference type="PANTHER" id="PTHR47618:SF1">
    <property type="entry name" value="BIFUNCTIONAL OLIGORIBONUCLEASE AND PAP PHOSPHATASE NRNA"/>
    <property type="match status" value="1"/>
</dbReference>
<dbReference type="SUPFAM" id="SSF64182">
    <property type="entry name" value="DHH phosphoesterases"/>
    <property type="match status" value="1"/>
</dbReference>
<evidence type="ECO:0000259" key="2">
    <source>
        <dbReference type="Pfam" id="PF02272"/>
    </source>
</evidence>